<dbReference type="InterPro" id="IPR051783">
    <property type="entry name" value="NAD(P)-dependent_oxidoreduct"/>
</dbReference>
<dbReference type="GO" id="GO:0005737">
    <property type="term" value="C:cytoplasm"/>
    <property type="evidence" value="ECO:0007669"/>
    <property type="project" value="TreeGrafter"/>
</dbReference>
<evidence type="ECO:0000313" key="2">
    <source>
        <dbReference type="EMBL" id="MBD8029390.1"/>
    </source>
</evidence>
<keyword evidence="3" id="KW-1185">Reference proteome</keyword>
<dbReference type="Gene3D" id="3.40.50.720">
    <property type="entry name" value="NAD(P)-binding Rossmann-like Domain"/>
    <property type="match status" value="1"/>
</dbReference>
<name>A0A8I0LGW2_9CORY</name>
<dbReference type="SUPFAM" id="SSF55961">
    <property type="entry name" value="Bet v1-like"/>
    <property type="match status" value="1"/>
</dbReference>
<dbReference type="SUPFAM" id="SSF51735">
    <property type="entry name" value="NAD(P)-binding Rossmann-fold domains"/>
    <property type="match status" value="1"/>
</dbReference>
<dbReference type="InterPro" id="IPR016040">
    <property type="entry name" value="NAD(P)-bd_dom"/>
</dbReference>
<dbReference type="Pfam" id="PF13460">
    <property type="entry name" value="NAD_binding_10"/>
    <property type="match status" value="1"/>
</dbReference>
<dbReference type="InterPro" id="IPR036291">
    <property type="entry name" value="NAD(P)-bd_dom_sf"/>
</dbReference>
<dbReference type="EMBL" id="JACSPR010000002">
    <property type="protein sequence ID" value="MBD8029390.1"/>
    <property type="molecule type" value="Genomic_DNA"/>
</dbReference>
<dbReference type="Pfam" id="PF11066">
    <property type="entry name" value="DUF2867"/>
    <property type="match status" value="1"/>
</dbReference>
<dbReference type="GO" id="GO:0004029">
    <property type="term" value="F:aldehyde dehydrogenase (NAD+) activity"/>
    <property type="evidence" value="ECO:0007669"/>
    <property type="project" value="TreeGrafter"/>
</dbReference>
<dbReference type="Proteomes" id="UP000650224">
    <property type="component" value="Unassembled WGS sequence"/>
</dbReference>
<reference evidence="2 3" key="1">
    <citation type="submission" date="2020-08" db="EMBL/GenBank/DDBJ databases">
        <title>A Genomic Blueprint of the Chicken Gut Microbiome.</title>
        <authorList>
            <person name="Gilroy R."/>
            <person name="Ravi A."/>
            <person name="Getino M."/>
            <person name="Pursley I."/>
            <person name="Horton D.L."/>
            <person name="Alikhan N.-F."/>
            <person name="Baker D."/>
            <person name="Gharbi K."/>
            <person name="Hall N."/>
            <person name="Watson M."/>
            <person name="Adriaenssens E.M."/>
            <person name="Foster-Nyarko E."/>
            <person name="Jarju S."/>
            <person name="Secka A."/>
            <person name="Antonio M."/>
            <person name="Oren A."/>
            <person name="Chaudhuri R."/>
            <person name="La Ragione R.M."/>
            <person name="Hildebrand F."/>
            <person name="Pallen M.J."/>
        </authorList>
    </citation>
    <scope>NUCLEOTIDE SEQUENCE [LARGE SCALE GENOMIC DNA]</scope>
    <source>
        <strain evidence="2 3">Sa1YVA5</strain>
    </source>
</reference>
<dbReference type="InterPro" id="IPR021295">
    <property type="entry name" value="DUF2867"/>
</dbReference>
<gene>
    <name evidence="2" type="ORF">H9627_03435</name>
</gene>
<sequence length="519" mass="57923">MNSHIQPTLTYRARHPQRRVLVTGATGYVGGRLVTELLAAGFTVRATSRRKESLERFDWHSEVEMVEADLTEPADLDALFEDVDVAFYLVHSMGGKDVDFEEQERRTAENVAGAADRAGVKQMIYLSGLHPRDRDLEDLSKHMRSRERVAQILLNSDTPALILRAATLIGSGSASFEMIRHLTERLPIMTAPQWITNQIEPLAIRDTLHYLVSAADLDEPVNQACDIGCGESYEFADLLRIYADVRGLKRRVHSIPLNLPMDRLSGFWISLVTPVPFQLTFPLAQSMAEDAVTEEHSIKDIIPDPPGGLIGYRKAVELALAAEGDRGVPTSWDRSWTGFGDTPEDGVPAWASHPTDPEWAGKTLYEDVRTETTDLTAAQVWPIIEGLGGPNGWYSAPLLWRLRGVADRLIGGPGLGGRRDPRTLKAGDRLDWWRVTEVSPPNRLVLTAEMKVDGNAWLVFEVEDNEDGGSTYTQRALFEPKGLQGYLYWWVVSPFHSVIFPFMRRNILKAARDGVDSVT</sequence>
<accession>A0A8I0LGW2</accession>
<dbReference type="PANTHER" id="PTHR48079:SF6">
    <property type="entry name" value="NAD(P)-BINDING DOMAIN-CONTAINING PROTEIN-RELATED"/>
    <property type="match status" value="1"/>
</dbReference>
<feature type="domain" description="NAD(P)-binding" evidence="1">
    <location>
        <begin position="24"/>
        <end position="169"/>
    </location>
</feature>
<dbReference type="AlphaFoldDB" id="A0A8I0LGW2"/>
<dbReference type="RefSeq" id="WP_191732633.1">
    <property type="nucleotide sequence ID" value="NZ_JACSPR010000002.1"/>
</dbReference>
<organism evidence="2 3">
    <name type="scientific">Corynebacterium gallinarum</name>
    <dbReference type="NCBI Taxonomy" id="2762214"/>
    <lineage>
        <taxon>Bacteria</taxon>
        <taxon>Bacillati</taxon>
        <taxon>Actinomycetota</taxon>
        <taxon>Actinomycetes</taxon>
        <taxon>Mycobacteriales</taxon>
        <taxon>Corynebacteriaceae</taxon>
        <taxon>Corynebacterium</taxon>
    </lineage>
</organism>
<comment type="caution">
    <text evidence="2">The sequence shown here is derived from an EMBL/GenBank/DDBJ whole genome shotgun (WGS) entry which is preliminary data.</text>
</comment>
<evidence type="ECO:0000313" key="3">
    <source>
        <dbReference type="Proteomes" id="UP000650224"/>
    </source>
</evidence>
<protein>
    <submittedName>
        <fullName evidence="2">SDR family oxidoreductase</fullName>
    </submittedName>
</protein>
<proteinExistence type="predicted"/>
<dbReference type="PANTHER" id="PTHR48079">
    <property type="entry name" value="PROTEIN YEEZ"/>
    <property type="match status" value="1"/>
</dbReference>
<evidence type="ECO:0000259" key="1">
    <source>
        <dbReference type="Pfam" id="PF13460"/>
    </source>
</evidence>